<dbReference type="PANTHER" id="PTHR47245">
    <property type="entry name" value="PEPTIDYLPROLYL ISOMERASE"/>
    <property type="match status" value="1"/>
</dbReference>
<dbReference type="InterPro" id="IPR000297">
    <property type="entry name" value="PPIase_PpiC"/>
</dbReference>
<dbReference type="Proteomes" id="UP000028481">
    <property type="component" value="Chromosome"/>
</dbReference>
<dbReference type="eggNOG" id="COG0760">
    <property type="taxonomic scope" value="Bacteria"/>
</dbReference>
<dbReference type="InterPro" id="IPR027304">
    <property type="entry name" value="Trigger_fact/SurA_dom_sf"/>
</dbReference>
<organism evidence="3 4">
    <name type="scientific">Thermodesulfobacterium commune DSM 2178</name>
    <dbReference type="NCBI Taxonomy" id="289377"/>
    <lineage>
        <taxon>Bacteria</taxon>
        <taxon>Pseudomonadati</taxon>
        <taxon>Thermodesulfobacteriota</taxon>
        <taxon>Thermodesulfobacteria</taxon>
        <taxon>Thermodesulfobacteriales</taxon>
        <taxon>Thermodesulfobacteriaceae</taxon>
        <taxon>Thermodesulfobacterium</taxon>
    </lineage>
</organism>
<gene>
    <name evidence="3" type="ORF">HL41_07485</name>
</gene>
<sequence>MKKGWLVGFLVWMFIMGIQVVYGAESKVLAEVGPYKLYEQEVEKILNQDPQVQEILKSSPEAKEKIKKTLIDKWITLSLLGLAAKEEGIDKLPEVQRDLINIEKQILAQRYLKTKLEGIKITEEELKDYYQKHKDRYVEPEAVELKHILLSLPSDAKKEEADKVLKRANQIRAQILKGAKFEELAKTYSEDPNSKEKGGSLGIIKRGETDPQFEAKIFSLKPGEVSHPMRSNYGYHLIKVEKKIPAKALTFEQAKKLVENDLREEKEEALMKDLIEKLSQKYTPKVY</sequence>
<evidence type="ECO:0000313" key="3">
    <source>
        <dbReference type="EMBL" id="AIH04538.1"/>
    </source>
</evidence>
<dbReference type="OrthoDB" id="14196at2"/>
<dbReference type="SUPFAM" id="SSF54534">
    <property type="entry name" value="FKBP-like"/>
    <property type="match status" value="1"/>
</dbReference>
<dbReference type="PANTHER" id="PTHR47245:SF2">
    <property type="entry name" value="PEPTIDYL-PROLYL CIS-TRANS ISOMERASE HP_0175-RELATED"/>
    <property type="match status" value="1"/>
</dbReference>
<dbReference type="PROSITE" id="PS01096">
    <property type="entry name" value="PPIC_PPIASE_1"/>
    <property type="match status" value="1"/>
</dbReference>
<dbReference type="STRING" id="289377.HL41_07485"/>
<evidence type="ECO:0000313" key="4">
    <source>
        <dbReference type="Proteomes" id="UP000028481"/>
    </source>
</evidence>
<dbReference type="PROSITE" id="PS50198">
    <property type="entry name" value="PPIC_PPIASE_2"/>
    <property type="match status" value="1"/>
</dbReference>
<dbReference type="Gene3D" id="3.10.50.40">
    <property type="match status" value="1"/>
</dbReference>
<dbReference type="InterPro" id="IPR023058">
    <property type="entry name" value="PPIase_PpiC_CS"/>
</dbReference>
<dbReference type="PaxDb" id="289377-HL41_07485"/>
<dbReference type="RefSeq" id="WP_038062272.1">
    <property type="nucleotide sequence ID" value="NZ_CP008796.1"/>
</dbReference>
<dbReference type="GO" id="GO:0003755">
    <property type="term" value="F:peptidyl-prolyl cis-trans isomerase activity"/>
    <property type="evidence" value="ECO:0007669"/>
    <property type="project" value="UniProtKB-KW"/>
</dbReference>
<dbReference type="Pfam" id="PF00639">
    <property type="entry name" value="Rotamase"/>
    <property type="match status" value="1"/>
</dbReference>
<dbReference type="SUPFAM" id="SSF109998">
    <property type="entry name" value="Triger factor/SurA peptide-binding domain-like"/>
    <property type="match status" value="1"/>
</dbReference>
<reference evidence="3 4" key="1">
    <citation type="journal article" date="2015" name="Genome Announc.">
        <title>Genome Sequence of a Sulfate-Reducing Thermophilic Bacterium, Thermodesulfobacterium commune DSM 2178T (Phylum Thermodesulfobacteria).</title>
        <authorList>
            <person name="Bhatnagar S."/>
            <person name="Badger J.H."/>
            <person name="Madupu R."/>
            <person name="Khouri H.M."/>
            <person name="O'Connor E.M."/>
            <person name="Robb F.T."/>
            <person name="Ward N.L."/>
            <person name="Eisen J.A."/>
        </authorList>
    </citation>
    <scope>NUCLEOTIDE SEQUENCE [LARGE SCALE GENOMIC DNA]</scope>
    <source>
        <strain evidence="3 4">DSM 2178</strain>
    </source>
</reference>
<dbReference type="InterPro" id="IPR050245">
    <property type="entry name" value="PrsA_foldase"/>
</dbReference>
<name>A0A075WVP5_9BACT</name>
<evidence type="ECO:0000256" key="1">
    <source>
        <dbReference type="PROSITE-ProRule" id="PRU00278"/>
    </source>
</evidence>
<proteinExistence type="predicted"/>
<feature type="domain" description="PpiC" evidence="2">
    <location>
        <begin position="140"/>
        <end position="242"/>
    </location>
</feature>
<keyword evidence="1" id="KW-0697">Rotamase</keyword>
<keyword evidence="4" id="KW-1185">Reference proteome</keyword>
<dbReference type="HOGENOM" id="CLU_034646_1_2_0"/>
<evidence type="ECO:0000259" key="2">
    <source>
        <dbReference type="PROSITE" id="PS50198"/>
    </source>
</evidence>
<dbReference type="KEGG" id="tcm:HL41_07485"/>
<keyword evidence="1" id="KW-0413">Isomerase</keyword>
<dbReference type="AlphaFoldDB" id="A0A075WVP5"/>
<dbReference type="EMBL" id="CP008796">
    <property type="protein sequence ID" value="AIH04538.1"/>
    <property type="molecule type" value="Genomic_DNA"/>
</dbReference>
<dbReference type="InterPro" id="IPR046357">
    <property type="entry name" value="PPIase_dom_sf"/>
</dbReference>
<accession>A0A075WVP5</accession>
<protein>
    <recommendedName>
        <fullName evidence="2">PpiC domain-containing protein</fullName>
    </recommendedName>
</protein>